<name>A0ABP1N504_XYLVO</name>
<dbReference type="Pfam" id="PF12597">
    <property type="entry name" value="Cox20"/>
    <property type="match status" value="1"/>
</dbReference>
<evidence type="ECO:0000256" key="4">
    <source>
        <dbReference type="ARBA" id="ARBA00022692"/>
    </source>
</evidence>
<keyword evidence="4 9" id="KW-0812">Transmembrane</keyword>
<organism evidence="10 11">
    <name type="scientific">Xylocopa violacea</name>
    <name type="common">Violet carpenter bee</name>
    <name type="synonym">Apis violacea</name>
    <dbReference type="NCBI Taxonomy" id="135666"/>
    <lineage>
        <taxon>Eukaryota</taxon>
        <taxon>Metazoa</taxon>
        <taxon>Ecdysozoa</taxon>
        <taxon>Arthropoda</taxon>
        <taxon>Hexapoda</taxon>
        <taxon>Insecta</taxon>
        <taxon>Pterygota</taxon>
        <taxon>Neoptera</taxon>
        <taxon>Endopterygota</taxon>
        <taxon>Hymenoptera</taxon>
        <taxon>Apocrita</taxon>
        <taxon>Aculeata</taxon>
        <taxon>Apoidea</taxon>
        <taxon>Anthophila</taxon>
        <taxon>Apidae</taxon>
        <taxon>Xylocopa</taxon>
        <taxon>Xylocopa</taxon>
    </lineage>
</organism>
<keyword evidence="5" id="KW-0999">Mitochondrion inner membrane</keyword>
<evidence type="ECO:0000256" key="8">
    <source>
        <dbReference type="ARBA" id="ARBA00023136"/>
    </source>
</evidence>
<reference evidence="10 11" key="1">
    <citation type="submission" date="2024-08" db="EMBL/GenBank/DDBJ databases">
        <authorList>
            <person name="Will J Nash"/>
            <person name="Angela Man"/>
            <person name="Seanna McTaggart"/>
            <person name="Kendall Baker"/>
            <person name="Tom Barker"/>
            <person name="Leah Catchpole"/>
            <person name="Alex Durrant"/>
            <person name="Karim Gharbi"/>
            <person name="Naomi Irish"/>
            <person name="Gemy Kaithakottil"/>
            <person name="Debby Ku"/>
            <person name="Aaliyah Providence"/>
            <person name="Felix Shaw"/>
            <person name="David Swarbreck"/>
            <person name="Chris Watkins"/>
            <person name="Ann M. McCartney"/>
            <person name="Giulio Formenti"/>
            <person name="Alice Mouton"/>
            <person name="Noel Vella"/>
            <person name="Bjorn M von Reumont"/>
            <person name="Adriana Vella"/>
            <person name="Wilfried Haerty"/>
        </authorList>
    </citation>
    <scope>NUCLEOTIDE SEQUENCE [LARGE SCALE GENOMIC DNA]</scope>
</reference>
<evidence type="ECO:0000313" key="10">
    <source>
        <dbReference type="EMBL" id="CAL7935009.1"/>
    </source>
</evidence>
<feature type="transmembrane region" description="Helical" evidence="9">
    <location>
        <begin position="33"/>
        <end position="55"/>
    </location>
</feature>
<dbReference type="PANTHER" id="PTHR31586">
    <property type="entry name" value="CYTOCHROME C OXIDASE PROTEIN 20"/>
    <property type="match status" value="1"/>
</dbReference>
<dbReference type="InterPro" id="IPR022533">
    <property type="entry name" value="Cox20"/>
</dbReference>
<comment type="caution">
    <text evidence="10">The sequence shown here is derived from an EMBL/GenBank/DDBJ whole genome shotgun (WGS) entry which is preliminary data.</text>
</comment>
<evidence type="ECO:0000256" key="5">
    <source>
        <dbReference type="ARBA" id="ARBA00022792"/>
    </source>
</evidence>
<accession>A0ABP1N504</accession>
<dbReference type="PRINTS" id="PR02049">
    <property type="entry name" value="PROTEINF36A"/>
</dbReference>
<proteinExistence type="inferred from homology"/>
<dbReference type="Proteomes" id="UP001642520">
    <property type="component" value="Unassembled WGS sequence"/>
</dbReference>
<dbReference type="EMBL" id="CAXAJV020001282">
    <property type="protein sequence ID" value="CAL7935009.1"/>
    <property type="molecule type" value="Genomic_DNA"/>
</dbReference>
<keyword evidence="8 9" id="KW-0472">Membrane</keyword>
<evidence type="ECO:0000256" key="9">
    <source>
        <dbReference type="SAM" id="Phobius"/>
    </source>
</evidence>
<evidence type="ECO:0000256" key="1">
    <source>
        <dbReference type="ARBA" id="ARBA00004273"/>
    </source>
</evidence>
<evidence type="ECO:0000313" key="11">
    <source>
        <dbReference type="Proteomes" id="UP001642520"/>
    </source>
</evidence>
<keyword evidence="11" id="KW-1185">Reference proteome</keyword>
<comment type="similarity">
    <text evidence="2">Belongs to the COX20 family.</text>
</comment>
<evidence type="ECO:0000256" key="7">
    <source>
        <dbReference type="ARBA" id="ARBA00023128"/>
    </source>
</evidence>
<evidence type="ECO:0000256" key="6">
    <source>
        <dbReference type="ARBA" id="ARBA00022989"/>
    </source>
</evidence>
<comment type="subcellular location">
    <subcellularLocation>
        <location evidence="1">Mitochondrion inner membrane</location>
    </subcellularLocation>
</comment>
<evidence type="ECO:0000256" key="2">
    <source>
        <dbReference type="ARBA" id="ARBA00009575"/>
    </source>
</evidence>
<keyword evidence="6 9" id="KW-1133">Transmembrane helix</keyword>
<keyword evidence="7" id="KW-0496">Mitochondrion</keyword>
<evidence type="ECO:0000256" key="3">
    <source>
        <dbReference type="ARBA" id="ARBA00017689"/>
    </source>
</evidence>
<dbReference type="PANTHER" id="PTHR31586:SF1">
    <property type="entry name" value="CYTOCHROME C OXIDASE ASSEMBLY PROTEIN COX20, MITOCHONDRIAL"/>
    <property type="match status" value="1"/>
</dbReference>
<sequence>MENFENKEEEKPAVTSFTIFGEPVIKTRCQRNALISAISGGIFTGLLSFLFTSNAQKSTNIGVFGFGVIGIIYSCYCAYDEIETRKAVRAIRKAMYEAELQKTAKKT</sequence>
<gene>
    <name evidence="10" type="ORF">XYLVIOL_LOCUS1343</name>
</gene>
<feature type="transmembrane region" description="Helical" evidence="9">
    <location>
        <begin position="61"/>
        <end position="79"/>
    </location>
</feature>
<protein>
    <recommendedName>
        <fullName evidence="3">Cytochrome c oxidase assembly protein COX20, mitochondrial</fullName>
    </recommendedName>
</protein>